<feature type="non-terminal residue" evidence="1">
    <location>
        <position position="1"/>
    </location>
</feature>
<accession>A0ACA9QD51</accession>
<protein>
    <submittedName>
        <fullName evidence="1">984_t:CDS:1</fullName>
    </submittedName>
</protein>
<keyword evidence="2" id="KW-1185">Reference proteome</keyword>
<name>A0ACA9QD51_9GLOM</name>
<evidence type="ECO:0000313" key="2">
    <source>
        <dbReference type="Proteomes" id="UP000789920"/>
    </source>
</evidence>
<gene>
    <name evidence="1" type="ORF">RPERSI_LOCUS13695</name>
</gene>
<dbReference type="Proteomes" id="UP000789920">
    <property type="component" value="Unassembled WGS sequence"/>
</dbReference>
<comment type="caution">
    <text evidence="1">The sequence shown here is derived from an EMBL/GenBank/DDBJ whole genome shotgun (WGS) entry which is preliminary data.</text>
</comment>
<reference evidence="1" key="1">
    <citation type="submission" date="2021-06" db="EMBL/GenBank/DDBJ databases">
        <authorList>
            <person name="Kallberg Y."/>
            <person name="Tangrot J."/>
            <person name="Rosling A."/>
        </authorList>
    </citation>
    <scope>NUCLEOTIDE SEQUENCE</scope>
    <source>
        <strain evidence="1">MA461A</strain>
    </source>
</reference>
<dbReference type="EMBL" id="CAJVQC010030676">
    <property type="protein sequence ID" value="CAG8746278.1"/>
    <property type="molecule type" value="Genomic_DNA"/>
</dbReference>
<sequence>DNLILLSIVKATLSSQQSHIVKSISLTLSGQKVSHCQITILTLSRSSQQVSH</sequence>
<evidence type="ECO:0000313" key="1">
    <source>
        <dbReference type="EMBL" id="CAG8746278.1"/>
    </source>
</evidence>
<proteinExistence type="predicted"/>
<organism evidence="1 2">
    <name type="scientific">Racocetra persica</name>
    <dbReference type="NCBI Taxonomy" id="160502"/>
    <lineage>
        <taxon>Eukaryota</taxon>
        <taxon>Fungi</taxon>
        <taxon>Fungi incertae sedis</taxon>
        <taxon>Mucoromycota</taxon>
        <taxon>Glomeromycotina</taxon>
        <taxon>Glomeromycetes</taxon>
        <taxon>Diversisporales</taxon>
        <taxon>Gigasporaceae</taxon>
        <taxon>Racocetra</taxon>
    </lineage>
</organism>